<dbReference type="OrthoDB" id="8530910at2"/>
<proteinExistence type="predicted"/>
<dbReference type="Pfam" id="PF09822">
    <property type="entry name" value="ABC_transp_aux"/>
    <property type="match status" value="1"/>
</dbReference>
<dbReference type="RefSeq" id="WP_115217796.1">
    <property type="nucleotide sequence ID" value="NZ_UHIA01000003.1"/>
</dbReference>
<feature type="domain" description="ABC-type uncharacterised transport system" evidence="2">
    <location>
        <begin position="144"/>
        <end position="369"/>
    </location>
</feature>
<evidence type="ECO:0000313" key="4">
    <source>
        <dbReference type="Proteomes" id="UP000254575"/>
    </source>
</evidence>
<sequence length="444" mass="48582">MRLLSRSLLFVLMLAVLLGGGYLSLNLRSSITLREQPLLTLNTRQSAQLAAIEAPIEIYAYIDRNPRLIRAIEDSLIPLRQHLPQLQLRIIDPNTDPVAVKNHDISRIGQIYVQVGDKGERLEFASPEGIARSILTLQGAETRQIVHLQGNGERAPFADIGGSWRDLYAVLQSPQLNIVSIDLKRHINLPENADLAFIADPDAHNSAHLNAAIDTYLRQGGNLVFSTDTQQHFLPSVLQAISGLRVLPGVVVDTAGQEIGLADPRVIPAATNNQHPITAELTQLPLLAGSVAFADEAGSAEGWQRHLLLQSSPRSWNETAPITGHIEHNADADEQAGPLGLAYLLSRDINGKTQTLLILGDSDLFTAAALHRGGNLALAQAIVSHIADTGGSETIARPLLGDQFINLKRSEEFLWAGLLLGFPCLVLLLDLYLRRRFIRRYRLS</sequence>
<protein>
    <submittedName>
        <fullName evidence="3">Gliding-associated putative ABC transporter substrate-binding component GldG</fullName>
    </submittedName>
</protein>
<accession>A0A380MKD6</accession>
<keyword evidence="1" id="KW-0472">Membrane</keyword>
<organism evidence="3 4">
    <name type="scientific">Suttonella indologenes</name>
    <dbReference type="NCBI Taxonomy" id="13276"/>
    <lineage>
        <taxon>Bacteria</taxon>
        <taxon>Pseudomonadati</taxon>
        <taxon>Pseudomonadota</taxon>
        <taxon>Gammaproteobacteria</taxon>
        <taxon>Cardiobacteriales</taxon>
        <taxon>Cardiobacteriaceae</taxon>
        <taxon>Suttonella</taxon>
    </lineage>
</organism>
<evidence type="ECO:0000256" key="1">
    <source>
        <dbReference type="SAM" id="Phobius"/>
    </source>
</evidence>
<dbReference type="InterPro" id="IPR019196">
    <property type="entry name" value="ABC_transp_unknown"/>
</dbReference>
<keyword evidence="1" id="KW-0812">Transmembrane</keyword>
<dbReference type="Proteomes" id="UP000254575">
    <property type="component" value="Unassembled WGS sequence"/>
</dbReference>
<evidence type="ECO:0000313" key="3">
    <source>
        <dbReference type="EMBL" id="SUO92350.1"/>
    </source>
</evidence>
<dbReference type="AlphaFoldDB" id="A0A380MKD6"/>
<dbReference type="EMBL" id="UHIA01000003">
    <property type="protein sequence ID" value="SUO92350.1"/>
    <property type="molecule type" value="Genomic_DNA"/>
</dbReference>
<keyword evidence="1" id="KW-1133">Transmembrane helix</keyword>
<gene>
    <name evidence="3" type="ORF">NCTC10717_00505</name>
</gene>
<name>A0A380MKD6_9GAMM</name>
<reference evidence="3 4" key="1">
    <citation type="submission" date="2018-06" db="EMBL/GenBank/DDBJ databases">
        <authorList>
            <consortium name="Pathogen Informatics"/>
            <person name="Doyle S."/>
        </authorList>
    </citation>
    <scope>NUCLEOTIDE SEQUENCE [LARGE SCALE GENOMIC DNA]</scope>
    <source>
        <strain evidence="3 4">NCTC10717</strain>
    </source>
</reference>
<feature type="transmembrane region" description="Helical" evidence="1">
    <location>
        <begin position="413"/>
        <end position="433"/>
    </location>
</feature>
<evidence type="ECO:0000259" key="2">
    <source>
        <dbReference type="Pfam" id="PF09822"/>
    </source>
</evidence>
<keyword evidence="4" id="KW-1185">Reference proteome</keyword>